<name>A0A834JKX4_VESPE</name>
<evidence type="ECO:0000259" key="7">
    <source>
        <dbReference type="Pfam" id="PF24671"/>
    </source>
</evidence>
<dbReference type="Pfam" id="PF24667">
    <property type="entry name" value="MORN_DRC7"/>
    <property type="match status" value="1"/>
</dbReference>
<evidence type="ECO:0000256" key="1">
    <source>
        <dbReference type="ARBA" id="ARBA00004245"/>
    </source>
</evidence>
<dbReference type="GO" id="GO:0030317">
    <property type="term" value="P:flagellated sperm motility"/>
    <property type="evidence" value="ECO:0007669"/>
    <property type="project" value="TreeGrafter"/>
</dbReference>
<organism evidence="8 9">
    <name type="scientific">Vespula pensylvanica</name>
    <name type="common">Western yellow jacket</name>
    <name type="synonym">Wasp</name>
    <dbReference type="NCBI Taxonomy" id="30213"/>
    <lineage>
        <taxon>Eukaryota</taxon>
        <taxon>Metazoa</taxon>
        <taxon>Ecdysozoa</taxon>
        <taxon>Arthropoda</taxon>
        <taxon>Hexapoda</taxon>
        <taxon>Insecta</taxon>
        <taxon>Pterygota</taxon>
        <taxon>Neoptera</taxon>
        <taxon>Endopterygota</taxon>
        <taxon>Hymenoptera</taxon>
        <taxon>Apocrita</taxon>
        <taxon>Aculeata</taxon>
        <taxon>Vespoidea</taxon>
        <taxon>Vespidae</taxon>
        <taxon>Vespinae</taxon>
        <taxon>Vespula</taxon>
    </lineage>
</organism>
<feature type="domain" description="Dynein regulatory complex subunit 7 C-terminal" evidence="7">
    <location>
        <begin position="616"/>
        <end position="722"/>
    </location>
</feature>
<dbReference type="InterPro" id="IPR056291">
    <property type="entry name" value="MORN_DRC7"/>
</dbReference>
<protein>
    <submittedName>
        <fullName evidence="8">Uncharacterized protein</fullName>
    </submittedName>
</protein>
<dbReference type="PANTHER" id="PTHR35249">
    <property type="entry name" value="DYNEIN REGULATORY COMPLEX SUBUNIT 7"/>
    <property type="match status" value="1"/>
</dbReference>
<dbReference type="AlphaFoldDB" id="A0A834JKX4"/>
<dbReference type="Proteomes" id="UP000600918">
    <property type="component" value="Unassembled WGS sequence"/>
</dbReference>
<reference evidence="8" key="1">
    <citation type="journal article" date="2020" name="G3 (Bethesda)">
        <title>High-Quality Assemblies for Three Invasive Social Wasps from the &lt;i&gt;Vespula&lt;/i&gt; Genus.</title>
        <authorList>
            <person name="Harrop T.W.R."/>
            <person name="Guhlin J."/>
            <person name="McLaughlin G.M."/>
            <person name="Permina E."/>
            <person name="Stockwell P."/>
            <person name="Gilligan J."/>
            <person name="Le Lec M.F."/>
            <person name="Gruber M.A.M."/>
            <person name="Quinn O."/>
            <person name="Lovegrove M."/>
            <person name="Duncan E.J."/>
            <person name="Remnant E.J."/>
            <person name="Van Eeckhoven J."/>
            <person name="Graham B."/>
            <person name="Knapp R.A."/>
            <person name="Langford K.W."/>
            <person name="Kronenberg Z."/>
            <person name="Press M.O."/>
            <person name="Eacker S.M."/>
            <person name="Wilson-Rankin E.E."/>
            <person name="Purcell J."/>
            <person name="Lester P.J."/>
            <person name="Dearden P.K."/>
        </authorList>
    </citation>
    <scope>NUCLEOTIDE SEQUENCE</scope>
    <source>
        <strain evidence="8">Volc-1</strain>
    </source>
</reference>
<gene>
    <name evidence="8" type="ORF">H0235_017880</name>
</gene>
<feature type="coiled-coil region" evidence="4">
    <location>
        <begin position="641"/>
        <end position="675"/>
    </location>
</feature>
<evidence type="ECO:0000313" key="8">
    <source>
        <dbReference type="EMBL" id="KAF7389396.1"/>
    </source>
</evidence>
<evidence type="ECO:0000256" key="3">
    <source>
        <dbReference type="ARBA" id="ARBA00023212"/>
    </source>
</evidence>
<dbReference type="GO" id="GO:0005856">
    <property type="term" value="C:cytoskeleton"/>
    <property type="evidence" value="ECO:0007669"/>
    <property type="project" value="UniProtKB-SubCell"/>
</dbReference>
<dbReference type="InterPro" id="IPR056292">
    <property type="entry name" value="DRC7_C"/>
</dbReference>
<dbReference type="GO" id="GO:0031514">
    <property type="term" value="C:motile cilium"/>
    <property type="evidence" value="ECO:0007669"/>
    <property type="project" value="TreeGrafter"/>
</dbReference>
<comment type="subcellular location">
    <subcellularLocation>
        <location evidence="1">Cytoplasm</location>
        <location evidence="1">Cytoskeleton</location>
    </subcellularLocation>
</comment>
<evidence type="ECO:0000259" key="6">
    <source>
        <dbReference type="Pfam" id="PF24667"/>
    </source>
</evidence>
<feature type="domain" description="Dynein regulatory complex subunit 7 MORN" evidence="6">
    <location>
        <begin position="292"/>
        <end position="572"/>
    </location>
</feature>
<dbReference type="Pfam" id="PF24656">
    <property type="entry name" value="CEPT76_peptidase"/>
    <property type="match status" value="1"/>
</dbReference>
<keyword evidence="4" id="KW-0175">Coiled coil</keyword>
<evidence type="ECO:0000256" key="2">
    <source>
        <dbReference type="ARBA" id="ARBA00022490"/>
    </source>
</evidence>
<dbReference type="InterPro" id="IPR033551">
    <property type="entry name" value="DRC7/lobo"/>
</dbReference>
<dbReference type="InterPro" id="IPR056290">
    <property type="entry name" value="CEPT76/DRC7_peptidase-like_dom"/>
</dbReference>
<dbReference type="EMBL" id="JACSDY010000024">
    <property type="protein sequence ID" value="KAF7389396.1"/>
    <property type="molecule type" value="Genomic_DNA"/>
</dbReference>
<keyword evidence="2" id="KW-0963">Cytoplasm</keyword>
<sequence>MNGKWTVTTNTWRFRRELNLITSTIPSLDDLARTSTRTGESGNSFECATFLTSLLLGQGYNAFVVFGYASREQVRCNRTKITCPYLPEDTKELEVSEEPDVNLIYKLKPPADLRSKFLLKLDAREKLKLETEIQREEEKQARIVIELEKPPPDKYYGYRVHAWVVVLPALNNMKGKQVTRPFFIEPSSGEMYDLTDPRTNLLYLGVESIWNDQNYWINMQRDSIGCDKINWNLTLTELWEHLLPGEPWTMRGVEDDVVEEDVKIEREKHLDMPSSYVKEIYISSLEFEKRYPRGHKTIFYKKVKVDLYAPYVQLDGIVEKITIYDDYEYTTPIEIYEKYANRNDNLIQSRQNLNTNYIIDYYERGRPDACKEHRYYNHESSPFIFSERTLCFYDVVRIDGLSEMHMYPYRLTQYYVNREDLLYYRNVEFSPEKGESTVEGIHYRYIHTITEKYHRNDLLPPSKDIAVREFVLTEKEIHLKFHYEDEKITRSTRVYKKPETGEHLNIHTAIIEEYNADTTSPPEKNLHLFYEIEKLLKEEDQCIFNIREAENEISSFIKKRTSEYLSPNLMISSFDRNRFETGKPIKDTASISSLEKIIKPADRLAPYLARIGNPKQISKAQAYLLREDCLNDFKQSEVNKANLILRESEKLTEKLNELQTLLTQNEDLTREEEDELVAKTNEITFNLQLLDMKLDRHKNLVPVRYKMLVELLEEDERLSILYNQ</sequence>
<evidence type="ECO:0000259" key="5">
    <source>
        <dbReference type="Pfam" id="PF24656"/>
    </source>
</evidence>
<dbReference type="Pfam" id="PF24671">
    <property type="entry name" value="DRC7_C"/>
    <property type="match status" value="1"/>
</dbReference>
<evidence type="ECO:0000256" key="4">
    <source>
        <dbReference type="SAM" id="Coils"/>
    </source>
</evidence>
<evidence type="ECO:0000313" key="9">
    <source>
        <dbReference type="Proteomes" id="UP000600918"/>
    </source>
</evidence>
<accession>A0A834JKX4</accession>
<proteinExistence type="predicted"/>
<keyword evidence="3" id="KW-0206">Cytoskeleton</keyword>
<comment type="caution">
    <text evidence="8">The sequence shown here is derived from an EMBL/GenBank/DDBJ whole genome shotgun (WGS) entry which is preliminary data.</text>
</comment>
<feature type="domain" description="CEP76/DRC7 peptidase-like" evidence="5">
    <location>
        <begin position="161"/>
        <end position="242"/>
    </location>
</feature>
<dbReference type="PANTHER" id="PTHR35249:SF2">
    <property type="entry name" value="DYNEIN REGULATORY COMPLEX SUBUNIT 7"/>
    <property type="match status" value="1"/>
</dbReference>
<keyword evidence="9" id="KW-1185">Reference proteome</keyword>